<name>A0A8S5PT82_9CAUD</name>
<dbReference type="EMBL" id="BK015491">
    <property type="protein sequence ID" value="DAE09697.1"/>
    <property type="molecule type" value="Genomic_DNA"/>
</dbReference>
<proteinExistence type="predicted"/>
<reference evidence="1" key="1">
    <citation type="journal article" date="2021" name="Proc. Natl. Acad. Sci. U.S.A.">
        <title>A Catalog of Tens of Thousands of Viruses from Human Metagenomes Reveals Hidden Associations with Chronic Diseases.</title>
        <authorList>
            <person name="Tisza M.J."/>
            <person name="Buck C.B."/>
        </authorList>
    </citation>
    <scope>NUCLEOTIDE SEQUENCE</scope>
    <source>
        <strain evidence="1">CtjhW4</strain>
    </source>
</reference>
<protein>
    <submittedName>
        <fullName evidence="1">Uncharacterized protein</fullName>
    </submittedName>
</protein>
<organism evidence="1">
    <name type="scientific">Myoviridae sp. ctjhW4</name>
    <dbReference type="NCBI Taxonomy" id="2825162"/>
    <lineage>
        <taxon>Viruses</taxon>
        <taxon>Duplodnaviria</taxon>
        <taxon>Heunggongvirae</taxon>
        <taxon>Uroviricota</taxon>
        <taxon>Caudoviricetes</taxon>
    </lineage>
</organism>
<accession>A0A8S5PT82</accession>
<sequence>MFTGSYVISRTDEKSNFSIWEDIKYFSWIDKTFREAKIDLFYTDYLIESGIQYKYAF</sequence>
<evidence type="ECO:0000313" key="1">
    <source>
        <dbReference type="EMBL" id="DAE09697.1"/>
    </source>
</evidence>